<dbReference type="Pfam" id="PF13814">
    <property type="entry name" value="Replic_Relax"/>
    <property type="match status" value="1"/>
</dbReference>
<reference evidence="1 2" key="1">
    <citation type="submission" date="2016-10" db="EMBL/GenBank/DDBJ databases">
        <title>Comparative genomics of Bacillus thuringiensis reveals a path to pathogens against multiple invertebrate hosts.</title>
        <authorList>
            <person name="Zheng J."/>
            <person name="Gao Q."/>
            <person name="Liu H."/>
            <person name="Peng D."/>
            <person name="Ruan L."/>
            <person name="Sun M."/>
        </authorList>
    </citation>
    <scope>NUCLEOTIDE SEQUENCE [LARGE SCALE GENOMIC DNA]</scope>
    <source>
        <strain evidence="1">BGSC 4AC1</strain>
    </source>
</reference>
<proteinExistence type="predicted"/>
<dbReference type="EMBL" id="NFCF01000063">
    <property type="protein sequence ID" value="OTW50782.1"/>
    <property type="molecule type" value="Genomic_DNA"/>
</dbReference>
<sequence>MRKDTWILKYINGKNHSGIYLTISDIYTLLFLYEQRLLTVKQLYTFNSYFHNEPMNYNAFRNRLNKMSNLKLLKKENYYLKKRYGYEMNMFTIGDKGLFILEQAGFIKNAKENFYISRKQYEHTLGIKEVVLQTIELEANRKGWILGLNGDLTYVFKNFIKEYGINNLYPFTLWPNHPHFIYESDEWGFHKNLGQSVRDKRTQKDDVLYSIQPFPLFKDIKEEDNNLKPDWIFRINKHFLSIEVDTGTERNNIIESKIKKYITLSKLMPTINHHVIFSIVDNSYPTVSDHGTKKQRTANLKELIKNIPELAASNLNVYVTPMRRIQAVMYQILEKTRVQRKQEQEFHNEIISRLNNVITFPYTATLVNTEESLKKLGFYHQGFLSKKLPVYHFQKKDEQNAKGLLEFDAIVIKMQEGNVNSYKDLSEVAQLLVQSDSERGKLVMPRDTKIIAIYPKELEGTETSVIHDIFHSSASKQNVILIRENDIRQFNPCFFDIQQREMKLFEEFF</sequence>
<dbReference type="AlphaFoldDB" id="A0A242WAR8"/>
<dbReference type="RefSeq" id="WP_001224308.1">
    <property type="nucleotide sequence ID" value="NZ_NFCF01000063.1"/>
</dbReference>
<accession>A0A242WAR8</accession>
<evidence type="ECO:0000313" key="2">
    <source>
        <dbReference type="Proteomes" id="UP000195152"/>
    </source>
</evidence>
<name>A0A242WAR8_BACTU</name>
<dbReference type="InterPro" id="IPR025855">
    <property type="entry name" value="Replic_Relax"/>
</dbReference>
<evidence type="ECO:0000313" key="1">
    <source>
        <dbReference type="EMBL" id="OTW50782.1"/>
    </source>
</evidence>
<dbReference type="Proteomes" id="UP000195152">
    <property type="component" value="Unassembled WGS sequence"/>
</dbReference>
<evidence type="ECO:0008006" key="3">
    <source>
        <dbReference type="Google" id="ProtNLM"/>
    </source>
</evidence>
<gene>
    <name evidence="1" type="ORF">BK699_09525</name>
</gene>
<comment type="caution">
    <text evidence="1">The sequence shown here is derived from an EMBL/GenBank/DDBJ whole genome shotgun (WGS) entry which is preliminary data.</text>
</comment>
<organism evidence="1 2">
    <name type="scientific">Bacillus thuringiensis serovar mexicanensis</name>
    <dbReference type="NCBI Taxonomy" id="180868"/>
    <lineage>
        <taxon>Bacteria</taxon>
        <taxon>Bacillati</taxon>
        <taxon>Bacillota</taxon>
        <taxon>Bacilli</taxon>
        <taxon>Bacillales</taxon>
        <taxon>Bacillaceae</taxon>
        <taxon>Bacillus</taxon>
        <taxon>Bacillus cereus group</taxon>
    </lineage>
</organism>
<protein>
    <recommendedName>
        <fullName evidence="3">Replication-relaxation family protein</fullName>
    </recommendedName>
</protein>